<organism evidence="12 13">
    <name type="scientific">Neisseria arctica</name>
    <dbReference type="NCBI Taxonomy" id="1470200"/>
    <lineage>
        <taxon>Bacteria</taxon>
        <taxon>Pseudomonadati</taxon>
        <taxon>Pseudomonadota</taxon>
        <taxon>Betaproteobacteria</taxon>
        <taxon>Neisseriales</taxon>
        <taxon>Neisseriaceae</taxon>
        <taxon>Neisseria</taxon>
    </lineage>
</organism>
<evidence type="ECO:0000256" key="5">
    <source>
        <dbReference type="ARBA" id="ARBA00022827"/>
    </source>
</evidence>
<dbReference type="InterPro" id="IPR018394">
    <property type="entry name" value="DNA_photolyase_1_CS_C"/>
</dbReference>
<dbReference type="InterPro" id="IPR036134">
    <property type="entry name" value="Crypto/Photolyase_FAD-like_sf"/>
</dbReference>
<gene>
    <name evidence="12" type="ORF">PL75_09755</name>
</gene>
<evidence type="ECO:0000256" key="3">
    <source>
        <dbReference type="ARBA" id="ARBA00014046"/>
    </source>
</evidence>
<dbReference type="SUPFAM" id="SSF48173">
    <property type="entry name" value="Cryptochrome/photolyase FAD-binding domain"/>
    <property type="match status" value="1"/>
</dbReference>
<evidence type="ECO:0000256" key="10">
    <source>
        <dbReference type="RuleBase" id="RU004182"/>
    </source>
</evidence>
<dbReference type="STRING" id="1470200.PL75_09755"/>
<keyword evidence="4 8" id="KW-0285">Flavoprotein</keyword>
<dbReference type="Pfam" id="PF00875">
    <property type="entry name" value="DNA_photolyase"/>
    <property type="match status" value="1"/>
</dbReference>
<dbReference type="FunFam" id="1.10.579.10:FF:000003">
    <property type="entry name" value="Deoxyribodipyrimidine photo-lyase"/>
    <property type="match status" value="1"/>
</dbReference>
<evidence type="ECO:0000256" key="9">
    <source>
        <dbReference type="PIRSR" id="PIRSR602081-2"/>
    </source>
</evidence>
<name>A0A0J1C1H2_9NEIS</name>
<dbReference type="GO" id="GO:0003677">
    <property type="term" value="F:DNA binding"/>
    <property type="evidence" value="ECO:0007669"/>
    <property type="project" value="TreeGrafter"/>
</dbReference>
<accession>A0A0J1C1H2</accession>
<dbReference type="EMBL" id="JTDO01000019">
    <property type="protein sequence ID" value="KLT72143.1"/>
    <property type="molecule type" value="Genomic_DNA"/>
</dbReference>
<comment type="cofactor">
    <cofactor evidence="8">
        <name>FAD</name>
        <dbReference type="ChEBI" id="CHEBI:57692"/>
    </cofactor>
    <text evidence="8">Binds 1 FAD per subunit.</text>
</comment>
<keyword evidence="13" id="KW-1185">Reference proteome</keyword>
<dbReference type="RefSeq" id="WP_047761748.1">
    <property type="nucleotide sequence ID" value="NZ_CP091510.1"/>
</dbReference>
<keyword evidence="6 10" id="KW-0157">Chromophore</keyword>
<dbReference type="PRINTS" id="PR00147">
    <property type="entry name" value="DNAPHOTLYASE"/>
</dbReference>
<keyword evidence="5 8" id="KW-0274">FAD</keyword>
<dbReference type="SUPFAM" id="SSF52425">
    <property type="entry name" value="Cryptochrome/photolyase, N-terminal domain"/>
    <property type="match status" value="1"/>
</dbReference>
<feature type="site" description="Electron transfer via tryptophanyl radical" evidence="9">
    <location>
        <position position="306"/>
    </location>
</feature>
<comment type="similarity">
    <text evidence="10">Belongs to the DNA photolyase family.</text>
</comment>
<evidence type="ECO:0000256" key="2">
    <source>
        <dbReference type="ARBA" id="ARBA00013149"/>
    </source>
</evidence>
<evidence type="ECO:0000256" key="4">
    <source>
        <dbReference type="ARBA" id="ARBA00022630"/>
    </source>
</evidence>
<dbReference type="OrthoDB" id="9772484at2"/>
<evidence type="ECO:0000313" key="12">
    <source>
        <dbReference type="EMBL" id="KLT72143.1"/>
    </source>
</evidence>
<evidence type="ECO:0000259" key="11">
    <source>
        <dbReference type="PROSITE" id="PS51645"/>
    </source>
</evidence>
<feature type="domain" description="Photolyase/cryptochrome alpha/beta" evidence="11">
    <location>
        <begin position="2"/>
        <end position="131"/>
    </location>
</feature>
<dbReference type="Gene3D" id="1.25.40.80">
    <property type="match status" value="1"/>
</dbReference>
<dbReference type="PANTHER" id="PTHR11455">
    <property type="entry name" value="CRYPTOCHROME"/>
    <property type="match status" value="1"/>
</dbReference>
<dbReference type="EC" id="4.1.99.3" evidence="2"/>
<reference evidence="12 13" key="1">
    <citation type="submission" date="2014-11" db="EMBL/GenBank/DDBJ databases">
        <title>Genome of a novel goose pathogen.</title>
        <authorList>
            <person name="Hansen C.M."/>
            <person name="Hueffer K."/>
            <person name="Choi S.C."/>
        </authorList>
    </citation>
    <scope>NUCLEOTIDE SEQUENCE [LARGE SCALE GENOMIC DNA]</scope>
    <source>
        <strain evidence="12 13">KH1503</strain>
    </source>
</reference>
<dbReference type="Proteomes" id="UP000036027">
    <property type="component" value="Unassembled WGS sequence"/>
</dbReference>
<proteinExistence type="inferred from homology"/>
<dbReference type="AlphaFoldDB" id="A0A0J1C1H2"/>
<evidence type="ECO:0000256" key="6">
    <source>
        <dbReference type="ARBA" id="ARBA00022991"/>
    </source>
</evidence>
<dbReference type="PROSITE" id="PS51645">
    <property type="entry name" value="PHR_CRY_ALPHA_BETA"/>
    <property type="match status" value="1"/>
</dbReference>
<evidence type="ECO:0000256" key="8">
    <source>
        <dbReference type="PIRSR" id="PIRSR602081-1"/>
    </source>
</evidence>
<evidence type="ECO:0000256" key="1">
    <source>
        <dbReference type="ARBA" id="ARBA00001932"/>
    </source>
</evidence>
<dbReference type="InterPro" id="IPR036155">
    <property type="entry name" value="Crypto/Photolyase_N_sf"/>
</dbReference>
<feature type="binding site" evidence="8">
    <location>
        <position position="272"/>
    </location>
    <ligand>
        <name>FAD</name>
        <dbReference type="ChEBI" id="CHEBI:57692"/>
    </ligand>
</feature>
<feature type="site" description="Electron transfer via tryptophanyl radical" evidence="9">
    <location>
        <position position="359"/>
    </location>
</feature>
<comment type="catalytic activity">
    <reaction evidence="7">
        <text>cyclobutadipyrimidine (in DNA) = 2 pyrimidine residues (in DNA).</text>
        <dbReference type="EC" id="4.1.99.3"/>
    </reaction>
</comment>
<sequence length="476" mass="54545">MNTTLVWFRRDLRLFDHTALQTAIRRGLPLVGVFVFDTDILNGLPADDRRLTFIRQCLTELRQSLAEKNVPLWVLYGRAEDEIPALAERLQAASVVCAEDYEPQAIMRDNHVWRKLDAEGRSLIRVTDQVVLAKAAVMNQQGRPYSVFTPYKKAWLAAYAQHYAGWQPADDWQTLSQLQSRLPEAAQRTPPIPELADLGFTPQPLAITGGETAAQTMLTDFMQRIALYHISRDFPAKKGVSYLASHLRFGTLSIRHLVYLARQADNEGAQTWLTELIWREFYQQFLFHHPRVAHESWRDEYRDIDWPNPEGFLERWQNGQTGYPIVDAAMRQLAASGYMHNRLRMITANFLVKDLLCDWRLGEAWFARHLLDFDLAANNGGWQWAAGTGCDAQPYFRIFNPVTQSQKFDPDGTFIRRYVPELAHLGKDVIHAPWLAKNSINTHGYPAPIVDHATQREKALALFKDAAQRFQTASDA</sequence>
<feature type="binding site" evidence="8">
    <location>
        <begin position="372"/>
        <end position="374"/>
    </location>
    <ligand>
        <name>FAD</name>
        <dbReference type="ChEBI" id="CHEBI:57692"/>
    </ligand>
</feature>
<dbReference type="GO" id="GO:0000719">
    <property type="term" value="P:photoreactive repair"/>
    <property type="evidence" value="ECO:0007669"/>
    <property type="project" value="UniProtKB-ARBA"/>
</dbReference>
<feature type="binding site" evidence="8">
    <location>
        <begin position="275"/>
        <end position="282"/>
    </location>
    <ligand>
        <name>FAD</name>
        <dbReference type="ChEBI" id="CHEBI:57692"/>
    </ligand>
</feature>
<dbReference type="PATRIC" id="fig|1470200.3.peg.966"/>
<dbReference type="PANTHER" id="PTHR11455:SF9">
    <property type="entry name" value="CRYPTOCHROME CIRCADIAN CLOCK 5 ISOFORM X1"/>
    <property type="match status" value="1"/>
</dbReference>
<feature type="binding site" evidence="8">
    <location>
        <position position="228"/>
    </location>
    <ligand>
        <name>FAD</name>
        <dbReference type="ChEBI" id="CHEBI:57692"/>
    </ligand>
</feature>
<feature type="site" description="Electron transfer via tryptophanyl radical" evidence="9">
    <location>
        <position position="382"/>
    </location>
</feature>
<dbReference type="InterPro" id="IPR006050">
    <property type="entry name" value="DNA_photolyase_N"/>
</dbReference>
<comment type="caution">
    <text evidence="12">The sequence shown here is derived from an EMBL/GenBank/DDBJ whole genome shotgun (WGS) entry which is preliminary data.</text>
</comment>
<dbReference type="GO" id="GO:0003904">
    <property type="term" value="F:deoxyribodipyrimidine photo-lyase activity"/>
    <property type="evidence" value="ECO:0007669"/>
    <property type="project" value="UniProtKB-EC"/>
</dbReference>
<dbReference type="PROSITE" id="PS00394">
    <property type="entry name" value="DNA_PHOTOLYASES_1_1"/>
    <property type="match status" value="1"/>
</dbReference>
<evidence type="ECO:0000313" key="13">
    <source>
        <dbReference type="Proteomes" id="UP000036027"/>
    </source>
</evidence>
<dbReference type="InterPro" id="IPR002081">
    <property type="entry name" value="Cryptochrome/DNA_photolyase_1"/>
</dbReference>
<dbReference type="GO" id="GO:0071949">
    <property type="term" value="F:FAD binding"/>
    <property type="evidence" value="ECO:0007669"/>
    <property type="project" value="TreeGrafter"/>
</dbReference>
<dbReference type="Gene3D" id="1.10.579.10">
    <property type="entry name" value="DNA Cyclobutane Dipyrimidine Photolyase, subunit A, domain 3"/>
    <property type="match status" value="1"/>
</dbReference>
<dbReference type="GO" id="GO:0009416">
    <property type="term" value="P:response to light stimulus"/>
    <property type="evidence" value="ECO:0007669"/>
    <property type="project" value="TreeGrafter"/>
</dbReference>
<protein>
    <recommendedName>
        <fullName evidence="3">Deoxyribodipyrimidine photo-lyase</fullName>
        <ecNumber evidence="2">4.1.99.3</ecNumber>
    </recommendedName>
</protein>
<dbReference type="InterPro" id="IPR005101">
    <property type="entry name" value="Cryptochr/Photolyase_FAD-bd"/>
</dbReference>
<dbReference type="InterPro" id="IPR014729">
    <property type="entry name" value="Rossmann-like_a/b/a_fold"/>
</dbReference>
<dbReference type="Gene3D" id="3.40.50.620">
    <property type="entry name" value="HUPs"/>
    <property type="match status" value="1"/>
</dbReference>
<comment type="cofactor">
    <cofactor evidence="1">
        <name>(6R)-5,10-methylene-5,6,7,8-tetrahydrofolate</name>
        <dbReference type="ChEBI" id="CHEBI:15636"/>
    </cofactor>
</comment>
<dbReference type="Pfam" id="PF03441">
    <property type="entry name" value="FAD_binding_7"/>
    <property type="match status" value="1"/>
</dbReference>
<evidence type="ECO:0000256" key="7">
    <source>
        <dbReference type="ARBA" id="ARBA00033999"/>
    </source>
</evidence>